<dbReference type="InterPro" id="IPR010982">
    <property type="entry name" value="Lambda_DNA-bd_dom_sf"/>
</dbReference>
<dbReference type="PANTHER" id="PTHR46797:SF23">
    <property type="entry name" value="HTH-TYPE TRANSCRIPTIONAL REGULATOR SUTR"/>
    <property type="match status" value="1"/>
</dbReference>
<dbReference type="InterPro" id="IPR050807">
    <property type="entry name" value="TransReg_Diox_bact_type"/>
</dbReference>
<dbReference type="PROSITE" id="PS50943">
    <property type="entry name" value="HTH_CROC1"/>
    <property type="match status" value="1"/>
</dbReference>
<reference evidence="5" key="1">
    <citation type="submission" date="2018-06" db="EMBL/GenBank/DDBJ databases">
        <authorList>
            <person name="Zhirakovskaya E."/>
        </authorList>
    </citation>
    <scope>NUCLEOTIDE SEQUENCE</scope>
</reference>
<protein>
    <recommendedName>
        <fullName evidence="4">HTH cro/C1-type domain-containing protein</fullName>
    </recommendedName>
</protein>
<evidence type="ECO:0000256" key="3">
    <source>
        <dbReference type="ARBA" id="ARBA00023163"/>
    </source>
</evidence>
<keyword evidence="1" id="KW-0805">Transcription regulation</keyword>
<dbReference type="CDD" id="cd00093">
    <property type="entry name" value="HTH_XRE"/>
    <property type="match status" value="1"/>
</dbReference>
<keyword evidence="3" id="KW-0804">Transcription</keyword>
<evidence type="ECO:0000256" key="1">
    <source>
        <dbReference type="ARBA" id="ARBA00023015"/>
    </source>
</evidence>
<dbReference type="InterPro" id="IPR001387">
    <property type="entry name" value="Cro/C1-type_HTH"/>
</dbReference>
<dbReference type="AlphaFoldDB" id="A0A3B0Y408"/>
<evidence type="ECO:0000256" key="2">
    <source>
        <dbReference type="ARBA" id="ARBA00023125"/>
    </source>
</evidence>
<dbReference type="SUPFAM" id="SSF47413">
    <property type="entry name" value="lambda repressor-like DNA-binding domains"/>
    <property type="match status" value="1"/>
</dbReference>
<dbReference type="GO" id="GO:0003700">
    <property type="term" value="F:DNA-binding transcription factor activity"/>
    <property type="evidence" value="ECO:0007669"/>
    <property type="project" value="TreeGrafter"/>
</dbReference>
<dbReference type="SMART" id="SM00530">
    <property type="entry name" value="HTH_XRE"/>
    <property type="match status" value="1"/>
</dbReference>
<feature type="domain" description="HTH cro/C1-type" evidence="4">
    <location>
        <begin position="14"/>
        <end position="68"/>
    </location>
</feature>
<gene>
    <name evidence="5" type="ORF">MNBD_GAMMA08-680</name>
</gene>
<sequence>MEKNDLLSSFGQKVQEVRLYKKLSQENLADLADLDRTYISSMERGKRNVSLLNIIKVANALSVSPEIFVKGLGEINE</sequence>
<dbReference type="PANTHER" id="PTHR46797">
    <property type="entry name" value="HTH-TYPE TRANSCRIPTIONAL REGULATOR"/>
    <property type="match status" value="1"/>
</dbReference>
<dbReference type="Gene3D" id="1.10.260.40">
    <property type="entry name" value="lambda repressor-like DNA-binding domains"/>
    <property type="match status" value="1"/>
</dbReference>
<keyword evidence="2" id="KW-0238">DNA-binding</keyword>
<name>A0A3B0Y408_9ZZZZ</name>
<accession>A0A3B0Y408</accession>
<organism evidence="5">
    <name type="scientific">hydrothermal vent metagenome</name>
    <dbReference type="NCBI Taxonomy" id="652676"/>
    <lineage>
        <taxon>unclassified sequences</taxon>
        <taxon>metagenomes</taxon>
        <taxon>ecological metagenomes</taxon>
    </lineage>
</organism>
<evidence type="ECO:0000259" key="4">
    <source>
        <dbReference type="PROSITE" id="PS50943"/>
    </source>
</evidence>
<evidence type="ECO:0000313" key="5">
    <source>
        <dbReference type="EMBL" id="VAW63264.1"/>
    </source>
</evidence>
<dbReference type="GO" id="GO:0005829">
    <property type="term" value="C:cytosol"/>
    <property type="evidence" value="ECO:0007669"/>
    <property type="project" value="TreeGrafter"/>
</dbReference>
<dbReference type="EMBL" id="UOFH01000246">
    <property type="protein sequence ID" value="VAW63264.1"/>
    <property type="molecule type" value="Genomic_DNA"/>
</dbReference>
<dbReference type="Pfam" id="PF01381">
    <property type="entry name" value="HTH_3"/>
    <property type="match status" value="1"/>
</dbReference>
<dbReference type="GO" id="GO:0003677">
    <property type="term" value="F:DNA binding"/>
    <property type="evidence" value="ECO:0007669"/>
    <property type="project" value="UniProtKB-KW"/>
</dbReference>
<proteinExistence type="predicted"/>